<keyword evidence="2" id="KW-1185">Reference proteome</keyword>
<dbReference type="EMBL" id="CM055748">
    <property type="protein sequence ID" value="KAJ7995422.1"/>
    <property type="molecule type" value="Genomic_DNA"/>
</dbReference>
<evidence type="ECO:0000313" key="2">
    <source>
        <dbReference type="Proteomes" id="UP001157502"/>
    </source>
</evidence>
<sequence length="115" mass="12824">MKFGRTPCVLAFLGLTLAICIQGAASQPDLDLQSRRLLQRSRAAGMAAQGWSRRAVEDFLSQLSLPKSEVQESEVSQAGDKEDLRMDLERSADILPPRERKAGCKNFYWKGYTSC</sequence>
<reference evidence="1" key="1">
    <citation type="submission" date="2021-05" db="EMBL/GenBank/DDBJ databases">
        <authorList>
            <person name="Pan Q."/>
            <person name="Jouanno E."/>
            <person name="Zahm M."/>
            <person name="Klopp C."/>
            <person name="Cabau C."/>
            <person name="Louis A."/>
            <person name="Berthelot C."/>
            <person name="Parey E."/>
            <person name="Roest Crollius H."/>
            <person name="Montfort J."/>
            <person name="Robinson-Rechavi M."/>
            <person name="Bouchez O."/>
            <person name="Lampietro C."/>
            <person name="Lopez Roques C."/>
            <person name="Donnadieu C."/>
            <person name="Postlethwait J."/>
            <person name="Bobe J."/>
            <person name="Dillon D."/>
            <person name="Chandos A."/>
            <person name="von Hippel F."/>
            <person name="Guiguen Y."/>
        </authorList>
    </citation>
    <scope>NUCLEOTIDE SEQUENCE</scope>
    <source>
        <strain evidence="1">YG-Jan2019</strain>
    </source>
</reference>
<proteinExistence type="predicted"/>
<organism evidence="1 2">
    <name type="scientific">Dallia pectoralis</name>
    <name type="common">Alaska blackfish</name>
    <dbReference type="NCBI Taxonomy" id="75939"/>
    <lineage>
        <taxon>Eukaryota</taxon>
        <taxon>Metazoa</taxon>
        <taxon>Chordata</taxon>
        <taxon>Craniata</taxon>
        <taxon>Vertebrata</taxon>
        <taxon>Euteleostomi</taxon>
        <taxon>Actinopterygii</taxon>
        <taxon>Neopterygii</taxon>
        <taxon>Teleostei</taxon>
        <taxon>Protacanthopterygii</taxon>
        <taxon>Esociformes</taxon>
        <taxon>Umbridae</taxon>
        <taxon>Dallia</taxon>
    </lineage>
</organism>
<protein>
    <submittedName>
        <fullName evidence="1">Uncharacterized protein</fullName>
    </submittedName>
</protein>
<accession>A0ACC2FVR1</accession>
<gene>
    <name evidence="1" type="ORF">DPEC_G00244410</name>
</gene>
<comment type="caution">
    <text evidence="1">The sequence shown here is derived from an EMBL/GenBank/DDBJ whole genome shotgun (WGS) entry which is preliminary data.</text>
</comment>
<name>A0ACC2FVR1_DALPE</name>
<dbReference type="Proteomes" id="UP001157502">
    <property type="component" value="Chromosome 21"/>
</dbReference>
<evidence type="ECO:0000313" key="1">
    <source>
        <dbReference type="EMBL" id="KAJ7995422.1"/>
    </source>
</evidence>